<name>A0AAC9NM20_VIRHA</name>
<dbReference type="InterPro" id="IPR007345">
    <property type="entry name" value="Polysacch_pyruvyl_Trfase"/>
</dbReference>
<evidence type="ECO:0000313" key="2">
    <source>
        <dbReference type="EMBL" id="APC49675.1"/>
    </source>
</evidence>
<dbReference type="PANTHER" id="PTHR36836">
    <property type="entry name" value="COLANIC ACID BIOSYNTHESIS PROTEIN WCAK"/>
    <property type="match status" value="1"/>
</dbReference>
<proteinExistence type="predicted"/>
<feature type="domain" description="Polysaccharide pyruvyl transferase" evidence="1">
    <location>
        <begin position="13"/>
        <end position="299"/>
    </location>
</feature>
<dbReference type="GeneID" id="71515995"/>
<dbReference type="EMBL" id="CP017962">
    <property type="protein sequence ID" value="APC49675.1"/>
    <property type="molecule type" value="Genomic_DNA"/>
</dbReference>
<accession>A0AAC9NM20</accession>
<dbReference type="SUPFAM" id="SSF53756">
    <property type="entry name" value="UDP-Glycosyltransferase/glycogen phosphorylase"/>
    <property type="match status" value="1"/>
</dbReference>
<dbReference type="KEGG" id="vhl:BME96_16415"/>
<dbReference type="Pfam" id="PF04230">
    <property type="entry name" value="PS_pyruv_trans"/>
    <property type="match status" value="1"/>
</dbReference>
<evidence type="ECO:0000259" key="1">
    <source>
        <dbReference type="Pfam" id="PF04230"/>
    </source>
</evidence>
<protein>
    <recommendedName>
        <fullName evidence="1">Polysaccharide pyruvyl transferase domain-containing protein</fullName>
    </recommendedName>
</protein>
<dbReference type="RefSeq" id="WP_071649676.1">
    <property type="nucleotide sequence ID" value="NZ_CP017962.1"/>
</dbReference>
<dbReference type="PANTHER" id="PTHR36836:SF1">
    <property type="entry name" value="COLANIC ACID BIOSYNTHESIS PROTEIN WCAK"/>
    <property type="match status" value="1"/>
</dbReference>
<reference evidence="2 3" key="1">
    <citation type="submission" date="2016-11" db="EMBL/GenBank/DDBJ databases">
        <title>Complete genome sequencing of Virgibacillus halodenitrificans PDB-F2.</title>
        <authorList>
            <person name="Sun Z."/>
            <person name="Zhou Y."/>
            <person name="Li H."/>
        </authorList>
    </citation>
    <scope>NUCLEOTIDE SEQUENCE [LARGE SCALE GENOMIC DNA]</scope>
    <source>
        <strain evidence="2 3">PDB-F2</strain>
    </source>
</reference>
<organism evidence="2 3">
    <name type="scientific">Virgibacillus halodenitrificans</name>
    <name type="common">Bacillus halodenitrificans</name>
    <dbReference type="NCBI Taxonomy" id="1482"/>
    <lineage>
        <taxon>Bacteria</taxon>
        <taxon>Bacillati</taxon>
        <taxon>Bacillota</taxon>
        <taxon>Bacilli</taxon>
        <taxon>Bacillales</taxon>
        <taxon>Bacillaceae</taxon>
        <taxon>Virgibacillus</taxon>
    </lineage>
</organism>
<gene>
    <name evidence="2" type="ORF">BME96_16415</name>
</gene>
<dbReference type="Proteomes" id="UP000182945">
    <property type="component" value="Chromosome"/>
</dbReference>
<sequence>MKNVRLYAYAFSNFGDDLFIKIICERYPHVQFTLYAPRSYKKTFAQMTNLTVIANDSLFRRVSNLISRKWSLWRGLSGKRYDAVVYIGGSLFIQSANWKQELEKLKAMQLKDTPFYLLGANFGPYTDIEFYLQHRKLFESYADICFRDTPSFELFKELPNVRIAPDVVFTLQIPQNVQAANRKSVAISAIKPSIRKHLIGLDDTYYKKISEIAAYFIRQDYHVQLLAFCAYEEDHEATKKINSYIPVSMTNKVTAHLYEEDPEKMLQLLSQADMIVASRFHAMVLGWLLQKPVFPITYSQKMIHVMQDVGFEASYSTVDQIERVTPESVFRMKDQAPLAILAQIKHAEKQFEKLDIFLQD</sequence>
<evidence type="ECO:0000313" key="3">
    <source>
        <dbReference type="Proteomes" id="UP000182945"/>
    </source>
</evidence>
<dbReference type="AlphaFoldDB" id="A0AAC9NM20"/>